<evidence type="ECO:0000256" key="2">
    <source>
        <dbReference type="ARBA" id="ARBA00022443"/>
    </source>
</evidence>
<dbReference type="STRING" id="1676925.ENSPKIP00000027041"/>
<feature type="region of interest" description="Disordered" evidence="6">
    <location>
        <begin position="716"/>
        <end position="779"/>
    </location>
</feature>
<accession>A0A3B3SAL0</accession>
<feature type="region of interest" description="Disordered" evidence="6">
    <location>
        <begin position="231"/>
        <end position="281"/>
    </location>
</feature>
<feature type="compositionally biased region" description="Polar residues" evidence="6">
    <location>
        <begin position="1169"/>
        <end position="1201"/>
    </location>
</feature>
<evidence type="ECO:0000259" key="9">
    <source>
        <dbReference type="PROSITE" id="PS50010"/>
    </source>
</evidence>
<dbReference type="InterPro" id="IPR011993">
    <property type="entry name" value="PH-like_dom_sf"/>
</dbReference>
<dbReference type="SUPFAM" id="SSF50729">
    <property type="entry name" value="PH domain-like"/>
    <property type="match status" value="1"/>
</dbReference>
<dbReference type="Gene3D" id="2.30.29.30">
    <property type="entry name" value="Pleckstrin-homology domain (PH domain)/Phosphotyrosine-binding domain (PTB)"/>
    <property type="match status" value="1"/>
</dbReference>
<keyword evidence="11" id="KW-1185">Reference proteome</keyword>
<dbReference type="PROSITE" id="PS50010">
    <property type="entry name" value="DH_2"/>
    <property type="match status" value="1"/>
</dbReference>
<reference evidence="10" key="1">
    <citation type="submission" date="2025-08" db="UniProtKB">
        <authorList>
            <consortium name="Ensembl"/>
        </authorList>
    </citation>
    <scope>IDENTIFICATION</scope>
</reference>
<feature type="compositionally biased region" description="Polar residues" evidence="6">
    <location>
        <begin position="724"/>
        <end position="735"/>
    </location>
</feature>
<evidence type="ECO:0000256" key="3">
    <source>
        <dbReference type="ARBA" id="ARBA00022490"/>
    </source>
</evidence>
<dbReference type="GO" id="GO:0035556">
    <property type="term" value="P:intracellular signal transduction"/>
    <property type="evidence" value="ECO:0007669"/>
    <property type="project" value="InterPro"/>
</dbReference>
<dbReference type="InterPro" id="IPR036028">
    <property type="entry name" value="SH3-like_dom_sf"/>
</dbReference>
<feature type="region of interest" description="Disordered" evidence="6">
    <location>
        <begin position="1331"/>
        <end position="1350"/>
    </location>
</feature>
<dbReference type="SMART" id="SM00326">
    <property type="entry name" value="SH3"/>
    <property type="match status" value="1"/>
</dbReference>
<dbReference type="CDD" id="cd01224">
    <property type="entry name" value="PH_Collybistin_ASEF"/>
    <property type="match status" value="1"/>
</dbReference>
<evidence type="ECO:0000259" key="8">
    <source>
        <dbReference type="PROSITE" id="PS50003"/>
    </source>
</evidence>
<dbReference type="CDD" id="cd11973">
    <property type="entry name" value="SH3_ASEF"/>
    <property type="match status" value="1"/>
</dbReference>
<evidence type="ECO:0000256" key="6">
    <source>
        <dbReference type="SAM" id="MobiDB-lite"/>
    </source>
</evidence>
<evidence type="ECO:0000313" key="11">
    <source>
        <dbReference type="Proteomes" id="UP000261540"/>
    </source>
</evidence>
<protein>
    <submittedName>
        <fullName evidence="10">Rho guanine nucleotide exchange factor 4-like</fullName>
    </submittedName>
</protein>
<dbReference type="PANTHER" id="PTHR47544">
    <property type="entry name" value="RHO GUANINE NUCLEOTIDE EXCHANGE FACTOR 4"/>
    <property type="match status" value="1"/>
</dbReference>
<feature type="compositionally biased region" description="Basic residues" evidence="6">
    <location>
        <begin position="1403"/>
        <end position="1413"/>
    </location>
</feature>
<feature type="compositionally biased region" description="Polar residues" evidence="6">
    <location>
        <begin position="884"/>
        <end position="898"/>
    </location>
</feature>
<dbReference type="GO" id="GO:0005085">
    <property type="term" value="F:guanyl-nucleotide exchange factor activity"/>
    <property type="evidence" value="ECO:0007669"/>
    <property type="project" value="UniProtKB-KW"/>
</dbReference>
<feature type="domain" description="DH" evidence="9">
    <location>
        <begin position="1656"/>
        <end position="1840"/>
    </location>
</feature>
<evidence type="ECO:0000256" key="1">
    <source>
        <dbReference type="ARBA" id="ARBA00004496"/>
    </source>
</evidence>
<evidence type="ECO:0000259" key="7">
    <source>
        <dbReference type="PROSITE" id="PS50002"/>
    </source>
</evidence>
<dbReference type="InterPro" id="IPR035899">
    <property type="entry name" value="DBL_dom_sf"/>
</dbReference>
<feature type="compositionally biased region" description="Basic and acidic residues" evidence="6">
    <location>
        <begin position="871"/>
        <end position="882"/>
    </location>
</feature>
<dbReference type="SUPFAM" id="SSF48065">
    <property type="entry name" value="DBL homology domain (DH-domain)"/>
    <property type="match status" value="1"/>
</dbReference>
<feature type="region of interest" description="Disordered" evidence="6">
    <location>
        <begin position="976"/>
        <end position="1116"/>
    </location>
</feature>
<feature type="compositionally biased region" description="Polar residues" evidence="6">
    <location>
        <begin position="635"/>
        <end position="652"/>
    </location>
</feature>
<feature type="region of interest" description="Disordered" evidence="6">
    <location>
        <begin position="868"/>
        <end position="906"/>
    </location>
</feature>
<dbReference type="InterPro" id="IPR001452">
    <property type="entry name" value="SH3_domain"/>
</dbReference>
<dbReference type="SMART" id="SM00325">
    <property type="entry name" value="RhoGEF"/>
    <property type="match status" value="1"/>
</dbReference>
<feature type="compositionally biased region" description="Basic residues" evidence="6">
    <location>
        <begin position="1152"/>
        <end position="1161"/>
    </location>
</feature>
<feature type="region of interest" description="Disordered" evidence="6">
    <location>
        <begin position="96"/>
        <end position="120"/>
    </location>
</feature>
<proteinExistence type="predicted"/>
<dbReference type="InterPro" id="IPR055251">
    <property type="entry name" value="SOS1_NGEF_PH"/>
</dbReference>
<feature type="region of interest" description="Disordered" evidence="6">
    <location>
        <begin position="1388"/>
        <end position="1429"/>
    </location>
</feature>
<keyword evidence="3" id="KW-0963">Cytoplasm</keyword>
<comment type="subcellular location">
    <subcellularLocation>
        <location evidence="1">Cytoplasm</location>
    </subcellularLocation>
</comment>
<sequence length="2073" mass="229173">MIMCTRQRHSTLKAVIGEGSCCCFGAGRGCAVKAGSFCHLLRDSLGLRLLCDAFNSFHAFKAGISLGEQFIVIISNLPILSKGFFLFRQTWSRSESSCGHSMDPRRNNESGSEPGLPGDRADEVRVQLTCTTEGYLRAKFTLSAYIICWTLLKMCQRLRCSAITPQGQEASEDTGKILELSESTYLGPEPARWMQQNPETSERSCRFNSLHRDTISKLSPDSKACFLEAQGVEDGQPGDSRSGDGGDRSQGQHVERCPRGRGTGNACTAQAAGTQRGHDIDSQHKHTADWLFGADASTEPDTHSVCGQICPAVLRIARLEPDSADVHKRVCISEQACSASLSQILCPQLPESCGSEQTFYGLQTPRSLSQGSGQELLSDDSVSGGELGRFTEAQLGSNLCGQSSTEVLRGPLISSYSENLSPDSNVPEYSSVLTLGKERSESTPFISKEENDFFSACIVQKKNVRDTQSVTKKHSDDAGLPSLTCHRELSPCTSTETFGKITDDLQAHVPQAVPCDSGWNSEADTVLTETVKHQHFKESSSLINSDCHWGEITSHPKVFPVRRAEIAALHLHAPLEHIRLNGLPGQHHHKTPIKPHETNNTLKASSGLCPTDGLADSVLAKEQSYVEDQLGCHTSGDSDVHSPNASLTISPNPSQPFPNKEVSSPFNIPDVDTFTTLDGQPYWNGKELRPFYNDPEGIRYDIELSEQEKLERYHQQGVLKSKDSTSGQSCTSHSPTFPLDTHRGDGAEELNVQNSYFGPAEEGPESSADDGPEPVGDSISHIYSFSQEVEKHNTTAVSEDCLALIPISPQKVPTIETVQYQIQDACLNLLSVNLEPIFESDQCQDNSSIAEDVEHGRDEEMISAGSAVEDQVGHSKTMREDSSSTDSEALFGSSTPSPDSYGVMTPNGELAYGQCLSPTIAGDSTSYDKEEMDDNAYSYLGSNTSLHKAVRGKATKGKFSGKGSKFSVFSKMPSFRRGKNLSRDSRGSKSGSFPSASPDREAGEDSVEDGQGDKSRSTLSNSSEELSNFEGQEENLDDDVFHKDQPFNQAAQRAMPGGRLDKEDLGIFSLTSDAGNGDADAACTPELGDLQQGKQPNRSEGASCKRSKSSDSLSLRLKLAQAHKSLSSFFESRSPDKEHEGQFPKLDGAASRSKRSGRKLKPVKEVPNRTMSVSDTNTIKSSSVNNTDLNPCSASQRTTCHTDPLTKKGMARELSGTSPKNAKPWERSPMQSNSLTIPCPDPCQLSSRNLDNMAGEDSSPLLHMTPPHTTLTIQGTPTRARSVGSVDSMDSPSRPTSPKPHSPRFGSHRRSFRFPSPHASTLSHILLGQSVSTERVSDPPEKPKTLKPRLSPLMPVNLLDTDGQHVDSLPQVVLTTSSSVNEFENFADDTKPASQSQESATVRRMRRRAHKPRPLSDWGGLQGAPGPRAMRWGVTQQRSCSDDLWIEDMKRMLGREAQGFNLPEELQKDCARFSLTAMETFSTLPIKDQSLSQSIPTGLDCLGWHRCPSYHAMVTPEGTPEQVGLGGQAGSEEDAYEGLRGSGPRCGHSGGAGEQLAINELISDGAVVYAEALWDHVTMDDQELGFKAGDVVEVVDASSREWWWGRILDSEGWFPACFVRLRVNQDEPVDEDPEREAGRAGMVGLLGPGLASRDQMRANVVNEIMSTERDYIKHLKDICEGYIKQCRKRTDMFTEEELHAIFGNIEEIYRFQKVFLQGLETKFCKEQPHLSEIGCCFLEHQMDFQIYSEYCNNHPNACLQLANLMKINKYIFFFEACRLLQKMIDISLDGFLLTPVQKICKYPLQLAELLKYTNPQHRDYKDVEAALNAMKNVARLINERKRRLENIDKIAQWQSSIEDWEGEDVLGRSSELIFSGELTRISRLQAKNQLRMFFLFDHQMIYCKKDLLRRDILYYKGRVDMDHMEVLDVEDGRDRDFGMSVRNALKLRPTAASPTREEVLLCAKKPEQKQRWLRAFQDERSQVQHDLETGFSITDGQRKQAMLNACKIHPTGKPKALSRSYYDFLSRQRPPGLAPAPPLHPALPPQQVFMLAEPKRKASTFWQNIGRLTPFRK</sequence>
<dbReference type="InterPro" id="IPR000219">
    <property type="entry name" value="DH_dom"/>
</dbReference>
<dbReference type="Ensembl" id="ENSPKIT00000007804.1">
    <property type="protein sequence ID" value="ENSPKIP00000027041.1"/>
    <property type="gene ID" value="ENSPKIG00000009256.1"/>
</dbReference>
<feature type="domain" description="SH3" evidence="7">
    <location>
        <begin position="1565"/>
        <end position="1624"/>
    </location>
</feature>
<dbReference type="CDD" id="cd00160">
    <property type="entry name" value="RhoGEF"/>
    <property type="match status" value="1"/>
</dbReference>
<reference evidence="10" key="2">
    <citation type="submission" date="2025-09" db="UniProtKB">
        <authorList>
            <consortium name="Ensembl"/>
        </authorList>
    </citation>
    <scope>IDENTIFICATION</scope>
</reference>
<dbReference type="GO" id="GO:0005737">
    <property type="term" value="C:cytoplasm"/>
    <property type="evidence" value="ECO:0007669"/>
    <property type="project" value="UniProtKB-SubCell"/>
</dbReference>
<feature type="compositionally biased region" description="Low complexity" evidence="6">
    <location>
        <begin position="1017"/>
        <end position="1028"/>
    </location>
</feature>
<dbReference type="InterPro" id="IPR001331">
    <property type="entry name" value="GDS_CDC24_CS"/>
</dbReference>
<feature type="region of interest" description="Disordered" evidence="6">
    <location>
        <begin position="1128"/>
        <end position="1234"/>
    </location>
</feature>
<dbReference type="SUPFAM" id="SSF50044">
    <property type="entry name" value="SH3-domain"/>
    <property type="match status" value="1"/>
</dbReference>
<feature type="compositionally biased region" description="Acidic residues" evidence="6">
    <location>
        <begin position="762"/>
        <end position="772"/>
    </location>
</feature>
<organism evidence="10 11">
    <name type="scientific">Paramormyrops kingsleyae</name>
    <dbReference type="NCBI Taxonomy" id="1676925"/>
    <lineage>
        <taxon>Eukaryota</taxon>
        <taxon>Metazoa</taxon>
        <taxon>Chordata</taxon>
        <taxon>Craniata</taxon>
        <taxon>Vertebrata</taxon>
        <taxon>Euteleostomi</taxon>
        <taxon>Actinopterygii</taxon>
        <taxon>Neopterygii</taxon>
        <taxon>Teleostei</taxon>
        <taxon>Osteoglossocephala</taxon>
        <taxon>Osteoglossomorpha</taxon>
        <taxon>Osteoglossiformes</taxon>
        <taxon>Mormyridae</taxon>
        <taxon>Paramormyrops</taxon>
    </lineage>
</organism>
<evidence type="ECO:0000256" key="4">
    <source>
        <dbReference type="ARBA" id="ARBA00022658"/>
    </source>
</evidence>
<feature type="compositionally biased region" description="Basic and acidic residues" evidence="6">
    <location>
        <begin position="1133"/>
        <end position="1142"/>
    </location>
</feature>
<evidence type="ECO:0000256" key="5">
    <source>
        <dbReference type="PROSITE-ProRule" id="PRU00192"/>
    </source>
</evidence>
<dbReference type="PROSITE" id="PS50002">
    <property type="entry name" value="SH3"/>
    <property type="match status" value="1"/>
</dbReference>
<dbReference type="Pfam" id="PF22697">
    <property type="entry name" value="SOS1_NGEF_PH"/>
    <property type="match status" value="1"/>
</dbReference>
<feature type="region of interest" description="Disordered" evidence="6">
    <location>
        <begin position="1259"/>
        <end position="1316"/>
    </location>
</feature>
<feature type="region of interest" description="Disordered" evidence="6">
    <location>
        <begin position="630"/>
        <end position="663"/>
    </location>
</feature>
<keyword evidence="2 5" id="KW-0728">SH3 domain</keyword>
<dbReference type="PROSITE" id="PS00741">
    <property type="entry name" value="DH_1"/>
    <property type="match status" value="1"/>
</dbReference>
<dbReference type="SMART" id="SM00233">
    <property type="entry name" value="PH"/>
    <property type="match status" value="1"/>
</dbReference>
<feature type="region of interest" description="Disordered" evidence="6">
    <location>
        <begin position="586"/>
        <end position="605"/>
    </location>
</feature>
<dbReference type="Gene3D" id="2.30.30.40">
    <property type="entry name" value="SH3 Domains"/>
    <property type="match status" value="1"/>
</dbReference>
<dbReference type="GeneTree" id="ENSGT00940000160622"/>
<name>A0A3B3SAL0_9TELE</name>
<dbReference type="FunFam" id="1.20.900.10:FF:000002">
    <property type="entry name" value="Rho guanine nucleotide exchange factor 9"/>
    <property type="match status" value="1"/>
</dbReference>
<evidence type="ECO:0000313" key="10">
    <source>
        <dbReference type="Ensembl" id="ENSPKIP00000027041.1"/>
    </source>
</evidence>
<dbReference type="PROSITE" id="PS50003">
    <property type="entry name" value="PH_DOMAIN"/>
    <property type="match status" value="1"/>
</dbReference>
<dbReference type="Gene3D" id="1.20.900.10">
    <property type="entry name" value="Dbl homology (DH) domain"/>
    <property type="match status" value="1"/>
</dbReference>
<dbReference type="Pfam" id="PF00621">
    <property type="entry name" value="RhoGEF"/>
    <property type="match status" value="1"/>
</dbReference>
<dbReference type="Proteomes" id="UP000261540">
    <property type="component" value="Unplaced"/>
</dbReference>
<feature type="compositionally biased region" description="Basic and acidic residues" evidence="6">
    <location>
        <begin position="1335"/>
        <end position="1344"/>
    </location>
</feature>
<dbReference type="InterPro" id="IPR001849">
    <property type="entry name" value="PH_domain"/>
</dbReference>
<feature type="compositionally biased region" description="Low complexity" evidence="6">
    <location>
        <begin position="1260"/>
        <end position="1272"/>
    </location>
</feature>
<dbReference type="PANTHER" id="PTHR47544:SF3">
    <property type="entry name" value="RHO GUANINE NUCLEOTIDE EXCHANGE FACTOR 4 ISOFORM X1"/>
    <property type="match status" value="1"/>
</dbReference>
<keyword evidence="4" id="KW-0344">Guanine-nucleotide releasing factor</keyword>
<dbReference type="Pfam" id="PF00018">
    <property type="entry name" value="SH3_1"/>
    <property type="match status" value="1"/>
</dbReference>
<feature type="domain" description="PH" evidence="8">
    <location>
        <begin position="1871"/>
        <end position="1981"/>
    </location>
</feature>